<sequence length="280" mass="31635">MPNFSSTNSNTIVLHSQPNVNSGSMLLFSTDSNTRTKTNIVNSIDSNDQARRLIKRLERLSIGKVITQLYTLFWNEQSITSIKKGTDPTTFPTREFCEYAMQTLIASAVLLDKLQVVLVEVYREYSTCLKLKHFVSLALVHMGLSARLYTLAHKWVKEINDCYDVIQQFHQTFPYGWKKGALYDCQPSTMVDQRRLANQWINNRLSFKHPVHFEYFLTHQATATAAELNLNDDHPMSLQLDAGSTMMDLGENAANIDTGFGIAAAADDGDDDLGEIITRD</sequence>
<dbReference type="Proteomes" id="UP000193560">
    <property type="component" value="Unassembled WGS sequence"/>
</dbReference>
<dbReference type="InterPro" id="IPR027951">
    <property type="entry name" value="Nepro_N"/>
</dbReference>
<reference evidence="2 3" key="1">
    <citation type="submission" date="2016-07" db="EMBL/GenBank/DDBJ databases">
        <title>Pervasive Adenine N6-methylation of Active Genes in Fungi.</title>
        <authorList>
            <consortium name="DOE Joint Genome Institute"/>
            <person name="Mondo S.J."/>
            <person name="Dannebaum R.O."/>
            <person name="Kuo R.C."/>
            <person name="Labutti K."/>
            <person name="Haridas S."/>
            <person name="Kuo A."/>
            <person name="Salamov A."/>
            <person name="Ahrendt S.R."/>
            <person name="Lipzen A."/>
            <person name="Sullivan W."/>
            <person name="Andreopoulos W.B."/>
            <person name="Clum A."/>
            <person name="Lindquist E."/>
            <person name="Daum C."/>
            <person name="Ramamoorthy G.K."/>
            <person name="Gryganskyi A."/>
            <person name="Culley D."/>
            <person name="Magnuson J.K."/>
            <person name="James T.Y."/>
            <person name="O'Malley M.A."/>
            <person name="Stajich J.E."/>
            <person name="Spatafora J.W."/>
            <person name="Visel A."/>
            <person name="Grigoriev I.V."/>
        </authorList>
    </citation>
    <scope>NUCLEOTIDE SEQUENCE [LARGE SCALE GENOMIC DNA]</scope>
    <source>
        <strain evidence="2 3">NRRL 1336</strain>
    </source>
</reference>
<dbReference type="EMBL" id="MCGE01000032">
    <property type="protein sequence ID" value="ORZ08169.1"/>
    <property type="molecule type" value="Genomic_DNA"/>
</dbReference>
<keyword evidence="3" id="KW-1185">Reference proteome</keyword>
<dbReference type="Pfam" id="PF14780">
    <property type="entry name" value="NEPRO_N"/>
    <property type="match status" value="1"/>
</dbReference>
<proteinExistence type="predicted"/>
<organism evidence="2 3">
    <name type="scientific">Absidia repens</name>
    <dbReference type="NCBI Taxonomy" id="90262"/>
    <lineage>
        <taxon>Eukaryota</taxon>
        <taxon>Fungi</taxon>
        <taxon>Fungi incertae sedis</taxon>
        <taxon>Mucoromycota</taxon>
        <taxon>Mucoromycotina</taxon>
        <taxon>Mucoromycetes</taxon>
        <taxon>Mucorales</taxon>
        <taxon>Cunninghamellaceae</taxon>
        <taxon>Absidia</taxon>
    </lineage>
</organism>
<dbReference type="AlphaFoldDB" id="A0A1X2I2S5"/>
<evidence type="ECO:0000313" key="2">
    <source>
        <dbReference type="EMBL" id="ORZ08169.1"/>
    </source>
</evidence>
<feature type="domain" description="Nucleolus and neural progenitor protein-like N-terminal" evidence="1">
    <location>
        <begin position="51"/>
        <end position="164"/>
    </location>
</feature>
<evidence type="ECO:0000259" key="1">
    <source>
        <dbReference type="Pfam" id="PF14780"/>
    </source>
</evidence>
<accession>A0A1X2I2S5</accession>
<comment type="caution">
    <text evidence="2">The sequence shown here is derived from an EMBL/GenBank/DDBJ whole genome shotgun (WGS) entry which is preliminary data.</text>
</comment>
<gene>
    <name evidence="2" type="ORF">BCR42DRAFT_146902</name>
</gene>
<dbReference type="STRING" id="90262.A0A1X2I2S5"/>
<name>A0A1X2I2S5_9FUNG</name>
<dbReference type="OrthoDB" id="114080at2759"/>
<evidence type="ECO:0000313" key="3">
    <source>
        <dbReference type="Proteomes" id="UP000193560"/>
    </source>
</evidence>
<protein>
    <recommendedName>
        <fullName evidence="1">Nucleolus and neural progenitor protein-like N-terminal domain-containing protein</fullName>
    </recommendedName>
</protein>